<dbReference type="InterPro" id="IPR025877">
    <property type="entry name" value="MobA-like_NTP_Trfase"/>
</dbReference>
<accession>A0A839RZ27</accession>
<comment type="caution">
    <text evidence="4">The sequence shown here is derived from an EMBL/GenBank/DDBJ whole genome shotgun (WGS) entry which is preliminary data.</text>
</comment>
<keyword evidence="5" id="KW-1185">Reference proteome</keyword>
<dbReference type="AlphaFoldDB" id="A0A839RZ27"/>
<dbReference type="InterPro" id="IPR029044">
    <property type="entry name" value="Nucleotide-diphossugar_trans"/>
</dbReference>
<evidence type="ECO:0000313" key="5">
    <source>
        <dbReference type="Proteomes" id="UP000550714"/>
    </source>
</evidence>
<dbReference type="EMBL" id="JACHWU010000002">
    <property type="protein sequence ID" value="MBB3051051.1"/>
    <property type="molecule type" value="Genomic_DNA"/>
</dbReference>
<organism evidence="4 5">
    <name type="scientific">Prauserella isguenensis</name>
    <dbReference type="NCBI Taxonomy" id="1470180"/>
    <lineage>
        <taxon>Bacteria</taxon>
        <taxon>Bacillati</taxon>
        <taxon>Actinomycetota</taxon>
        <taxon>Actinomycetes</taxon>
        <taxon>Pseudonocardiales</taxon>
        <taxon>Pseudonocardiaceae</taxon>
        <taxon>Prauserella</taxon>
    </lineage>
</organism>
<gene>
    <name evidence="4" type="ORF">FHS23_002074</name>
</gene>
<sequence>MIAARGPRRAETGHAEPATGPSSYAGVVVAGGAAERLGGVDKPMLEVGGRTLLARSLAALSGADPVVVVGPRRPGVDGVVWTREQPPGAGPLAALAAGLAFVQQARVVVLAGDLRGVTAAVVDRLLEALDGPDDGDHADTPDGAVLVDADGRRQWLLGAWRTASLRAALPADPAGASVRRVLGGLVIVDVPARGDEAADVDTADDLP</sequence>
<reference evidence="4 5" key="1">
    <citation type="submission" date="2020-08" db="EMBL/GenBank/DDBJ databases">
        <title>Genomic Encyclopedia of Type Strains, Phase III (KMG-III): the genomes of soil and plant-associated and newly described type strains.</title>
        <authorList>
            <person name="Whitman W."/>
        </authorList>
    </citation>
    <scope>NUCLEOTIDE SEQUENCE [LARGE SCALE GENOMIC DNA]</scope>
    <source>
        <strain evidence="4 5">CECT 8577</strain>
    </source>
</reference>
<feature type="domain" description="MobA-like NTP transferase" evidence="3">
    <location>
        <begin position="26"/>
        <end position="182"/>
    </location>
</feature>
<dbReference type="GO" id="GO:0016779">
    <property type="term" value="F:nucleotidyltransferase activity"/>
    <property type="evidence" value="ECO:0007669"/>
    <property type="project" value="UniProtKB-ARBA"/>
</dbReference>
<feature type="region of interest" description="Disordered" evidence="2">
    <location>
        <begin position="1"/>
        <end position="21"/>
    </location>
</feature>
<evidence type="ECO:0000256" key="1">
    <source>
        <dbReference type="ARBA" id="ARBA00022679"/>
    </source>
</evidence>
<evidence type="ECO:0000259" key="3">
    <source>
        <dbReference type="Pfam" id="PF12804"/>
    </source>
</evidence>
<name>A0A839RZ27_9PSEU</name>
<dbReference type="SUPFAM" id="SSF53448">
    <property type="entry name" value="Nucleotide-diphospho-sugar transferases"/>
    <property type="match status" value="1"/>
</dbReference>
<dbReference type="Gene3D" id="3.90.550.10">
    <property type="entry name" value="Spore Coat Polysaccharide Biosynthesis Protein SpsA, Chain A"/>
    <property type="match status" value="1"/>
</dbReference>
<evidence type="ECO:0000313" key="4">
    <source>
        <dbReference type="EMBL" id="MBB3051051.1"/>
    </source>
</evidence>
<dbReference type="Pfam" id="PF12804">
    <property type="entry name" value="NTP_transf_3"/>
    <property type="match status" value="1"/>
</dbReference>
<proteinExistence type="predicted"/>
<dbReference type="PANTHER" id="PTHR19136:SF81">
    <property type="entry name" value="MOLYBDENUM COFACTOR GUANYLYLTRANSFERASE"/>
    <property type="match status" value="1"/>
</dbReference>
<keyword evidence="1" id="KW-0808">Transferase</keyword>
<dbReference type="PANTHER" id="PTHR19136">
    <property type="entry name" value="MOLYBDENUM COFACTOR GUANYLYLTRANSFERASE"/>
    <property type="match status" value="1"/>
</dbReference>
<protein>
    <submittedName>
        <fullName evidence="4">Molybdopterin-guanine dinucleotide biosynthesis protein A</fullName>
    </submittedName>
</protein>
<dbReference type="Proteomes" id="UP000550714">
    <property type="component" value="Unassembled WGS sequence"/>
</dbReference>
<evidence type="ECO:0000256" key="2">
    <source>
        <dbReference type="SAM" id="MobiDB-lite"/>
    </source>
</evidence>